<sequence>MTESIRQPPVSSGKEINSANPVKWRRESNRQREIALKLANTYQVDAKSRRAKEHNERLSPAEQRRFPRKDRPETTTATDRQDEKADTPNKTGFGKGYQVWLFMEKVKTGLTKKLAHRWHGPFRIKRQVEDFAYELELPDRSGYRFHPVVHISCLKRVNDTTDRPTTTLFTGLEDTRSSDFDEELLPEERWIPDEESGRYEVEAIVDDYLPLSTSTDRTQRRFLVKWKGYEGPTWERLSNLSCGVVLFDYQQQKKRDNRFKMVQVADEC</sequence>
<reference evidence="3" key="2">
    <citation type="submission" date="2015-06" db="UniProtKB">
        <authorList>
            <consortium name="EnsemblProtists"/>
        </authorList>
    </citation>
    <scope>IDENTIFICATION</scope>
    <source>
        <strain evidence="3">Emoy2</strain>
    </source>
</reference>
<dbReference type="Proteomes" id="UP000011713">
    <property type="component" value="Unassembled WGS sequence"/>
</dbReference>
<evidence type="ECO:0000313" key="4">
    <source>
        <dbReference type="Proteomes" id="UP000011713"/>
    </source>
</evidence>
<name>M4C3H0_HYAAE</name>
<feature type="domain" description="Chromo" evidence="2">
    <location>
        <begin position="199"/>
        <end position="261"/>
    </location>
</feature>
<feature type="region of interest" description="Disordered" evidence="1">
    <location>
        <begin position="42"/>
        <end position="91"/>
    </location>
</feature>
<dbReference type="CDD" id="cd00024">
    <property type="entry name" value="CD_CSD"/>
    <property type="match status" value="1"/>
</dbReference>
<dbReference type="PROSITE" id="PS50013">
    <property type="entry name" value="CHROMO_2"/>
    <property type="match status" value="1"/>
</dbReference>
<dbReference type="InParanoid" id="M4C3H0"/>
<dbReference type="HOGENOM" id="CLU_000384_18_3_1"/>
<dbReference type="SMART" id="SM00298">
    <property type="entry name" value="CHROMO"/>
    <property type="match status" value="1"/>
</dbReference>
<accession>M4C3H0</accession>
<evidence type="ECO:0000313" key="3">
    <source>
        <dbReference type="EnsemblProtists" id="HpaP813638"/>
    </source>
</evidence>
<dbReference type="InterPro" id="IPR000953">
    <property type="entry name" value="Chromo/chromo_shadow_dom"/>
</dbReference>
<feature type="compositionally biased region" description="Basic and acidic residues" evidence="1">
    <location>
        <begin position="53"/>
        <end position="87"/>
    </location>
</feature>
<keyword evidence="4" id="KW-1185">Reference proteome</keyword>
<dbReference type="Pfam" id="PF24626">
    <property type="entry name" value="SH3_Tf2-1"/>
    <property type="match status" value="1"/>
</dbReference>
<dbReference type="OMA" id="ERWIPDE"/>
<dbReference type="Gene3D" id="2.40.50.40">
    <property type="match status" value="1"/>
</dbReference>
<dbReference type="InterPro" id="IPR056924">
    <property type="entry name" value="SH3_Tf2-1"/>
</dbReference>
<feature type="region of interest" description="Disordered" evidence="1">
    <location>
        <begin position="1"/>
        <end position="29"/>
    </location>
</feature>
<protein>
    <recommendedName>
        <fullName evidence="2">Chromo domain-containing protein</fullName>
    </recommendedName>
</protein>
<evidence type="ECO:0000259" key="2">
    <source>
        <dbReference type="PROSITE" id="PS50013"/>
    </source>
</evidence>
<dbReference type="EnsemblProtists" id="HpaT813638">
    <property type="protein sequence ID" value="HpaP813638"/>
    <property type="gene ID" value="HpaG813638"/>
</dbReference>
<dbReference type="eggNOG" id="ENOG502SMHA">
    <property type="taxonomic scope" value="Eukaryota"/>
</dbReference>
<dbReference type="InterPro" id="IPR016197">
    <property type="entry name" value="Chromo-like_dom_sf"/>
</dbReference>
<proteinExistence type="predicted"/>
<dbReference type="VEuPathDB" id="FungiDB:HpaG813638"/>
<organism evidence="3 4">
    <name type="scientific">Hyaloperonospora arabidopsidis (strain Emoy2)</name>
    <name type="common">Downy mildew agent</name>
    <name type="synonym">Peronospora arabidopsidis</name>
    <dbReference type="NCBI Taxonomy" id="559515"/>
    <lineage>
        <taxon>Eukaryota</taxon>
        <taxon>Sar</taxon>
        <taxon>Stramenopiles</taxon>
        <taxon>Oomycota</taxon>
        <taxon>Peronosporomycetes</taxon>
        <taxon>Peronosporales</taxon>
        <taxon>Peronosporaceae</taxon>
        <taxon>Hyaloperonospora</taxon>
    </lineage>
</organism>
<dbReference type="EMBL" id="ABWE02002670">
    <property type="status" value="NOT_ANNOTATED_CDS"/>
    <property type="molecule type" value="Genomic_DNA"/>
</dbReference>
<dbReference type="SUPFAM" id="SSF54160">
    <property type="entry name" value="Chromo domain-like"/>
    <property type="match status" value="1"/>
</dbReference>
<evidence type="ECO:0000256" key="1">
    <source>
        <dbReference type="SAM" id="MobiDB-lite"/>
    </source>
</evidence>
<dbReference type="AlphaFoldDB" id="M4C3H0"/>
<reference evidence="4" key="1">
    <citation type="journal article" date="2010" name="Science">
        <title>Signatures of adaptation to obligate biotrophy in the Hyaloperonospora arabidopsidis genome.</title>
        <authorList>
            <person name="Baxter L."/>
            <person name="Tripathy S."/>
            <person name="Ishaque N."/>
            <person name="Boot N."/>
            <person name="Cabral A."/>
            <person name="Kemen E."/>
            <person name="Thines M."/>
            <person name="Ah-Fong A."/>
            <person name="Anderson R."/>
            <person name="Badejoko W."/>
            <person name="Bittner-Eddy P."/>
            <person name="Boore J.L."/>
            <person name="Chibucos M.C."/>
            <person name="Coates M."/>
            <person name="Dehal P."/>
            <person name="Delehaunty K."/>
            <person name="Dong S."/>
            <person name="Downton P."/>
            <person name="Dumas B."/>
            <person name="Fabro G."/>
            <person name="Fronick C."/>
            <person name="Fuerstenberg S.I."/>
            <person name="Fulton L."/>
            <person name="Gaulin E."/>
            <person name="Govers F."/>
            <person name="Hughes L."/>
            <person name="Humphray S."/>
            <person name="Jiang R.H."/>
            <person name="Judelson H."/>
            <person name="Kamoun S."/>
            <person name="Kyung K."/>
            <person name="Meijer H."/>
            <person name="Minx P."/>
            <person name="Morris P."/>
            <person name="Nelson J."/>
            <person name="Phuntumart V."/>
            <person name="Qutob D."/>
            <person name="Rehmany A."/>
            <person name="Rougon-Cardoso A."/>
            <person name="Ryden P."/>
            <person name="Torto-Alalibo T."/>
            <person name="Studholme D."/>
            <person name="Wang Y."/>
            <person name="Win J."/>
            <person name="Wood J."/>
            <person name="Clifton S.W."/>
            <person name="Rogers J."/>
            <person name="Van den Ackerveken G."/>
            <person name="Jones J.D."/>
            <person name="McDowell J.M."/>
            <person name="Beynon J."/>
            <person name="Tyler B.M."/>
        </authorList>
    </citation>
    <scope>NUCLEOTIDE SEQUENCE [LARGE SCALE GENOMIC DNA]</scope>
    <source>
        <strain evidence="4">Emoy2</strain>
    </source>
</reference>